<feature type="region of interest" description="Disordered" evidence="1">
    <location>
        <begin position="171"/>
        <end position="227"/>
    </location>
</feature>
<gene>
    <name evidence="2" type="ORF">CMUS01_05602</name>
</gene>
<dbReference type="Proteomes" id="UP000639643">
    <property type="component" value="Unassembled WGS sequence"/>
</dbReference>
<dbReference type="AlphaFoldDB" id="A0A8H6KRK6"/>
<proteinExistence type="predicted"/>
<name>A0A8H6KRK6_9PEZI</name>
<evidence type="ECO:0000313" key="2">
    <source>
        <dbReference type="EMBL" id="KAF6835965.1"/>
    </source>
</evidence>
<feature type="compositionally biased region" description="Low complexity" evidence="1">
    <location>
        <begin position="191"/>
        <end position="203"/>
    </location>
</feature>
<feature type="region of interest" description="Disordered" evidence="1">
    <location>
        <begin position="251"/>
        <end position="273"/>
    </location>
</feature>
<accession>A0A8H6KRK6</accession>
<dbReference type="EMBL" id="WIGM01000168">
    <property type="protein sequence ID" value="KAF6835965.1"/>
    <property type="molecule type" value="Genomic_DNA"/>
</dbReference>
<sequence>MEAIEFGHGRWLHSISVDSADGLLHTEGMKVGWKPGAYSGAVAAASASYLLLLEVPAVGQVPAQVLVPLTDVPGAGSSRRGDDQPKSRFPCDCSFSFSRVGSHLPDGLKSEQANRQAPSKQWPRLVKLFNSSSSPSIDHRRQEIFKHRTKHATKTRKSLCSRAATLARPRRLGRHHRPHRAKRGRLSTKFQGASKAAPLAALGLGRGGEDEDEDETETTLQSLQSSCPKAHRSTFSRFSTAIGAVPPSVRFSAPPTGSHHKPPAGTSSIAEWSASHNCSTHAPVADHHHRGPAQSEPYPSLWHCLAVSLLSPVINLLARHGRAKLANRSCHHGLPRFISTAASPPWPSGCF</sequence>
<protein>
    <submittedName>
        <fullName evidence="2">Uncharacterized protein</fullName>
    </submittedName>
</protein>
<reference evidence="2" key="1">
    <citation type="journal article" date="2020" name="Phytopathology">
        <title>Genome Sequence Resources of Colletotrichum truncatum, C. plurivorum, C. musicola, and C. sojae: Four Species Pathogenic to Soybean (Glycine max).</title>
        <authorList>
            <person name="Rogerio F."/>
            <person name="Boufleur T.R."/>
            <person name="Ciampi-Guillardi M."/>
            <person name="Sukno S.A."/>
            <person name="Thon M.R."/>
            <person name="Massola Junior N.S."/>
            <person name="Baroncelli R."/>
        </authorList>
    </citation>
    <scope>NUCLEOTIDE SEQUENCE</scope>
    <source>
        <strain evidence="2">LFN0074</strain>
    </source>
</reference>
<organism evidence="2 3">
    <name type="scientific">Colletotrichum musicola</name>
    <dbReference type="NCBI Taxonomy" id="2175873"/>
    <lineage>
        <taxon>Eukaryota</taxon>
        <taxon>Fungi</taxon>
        <taxon>Dikarya</taxon>
        <taxon>Ascomycota</taxon>
        <taxon>Pezizomycotina</taxon>
        <taxon>Sordariomycetes</taxon>
        <taxon>Hypocreomycetidae</taxon>
        <taxon>Glomerellales</taxon>
        <taxon>Glomerellaceae</taxon>
        <taxon>Colletotrichum</taxon>
        <taxon>Colletotrichum orchidearum species complex</taxon>
    </lineage>
</organism>
<evidence type="ECO:0000313" key="3">
    <source>
        <dbReference type="Proteomes" id="UP000639643"/>
    </source>
</evidence>
<feature type="compositionally biased region" description="Basic residues" evidence="1">
    <location>
        <begin position="171"/>
        <end position="186"/>
    </location>
</feature>
<comment type="caution">
    <text evidence="2">The sequence shown here is derived from an EMBL/GenBank/DDBJ whole genome shotgun (WGS) entry which is preliminary data.</text>
</comment>
<evidence type="ECO:0000256" key="1">
    <source>
        <dbReference type="SAM" id="MobiDB-lite"/>
    </source>
</evidence>
<keyword evidence="3" id="KW-1185">Reference proteome</keyword>